<dbReference type="EMBL" id="NCVQ01000004">
    <property type="protein sequence ID" value="PWZ33479.1"/>
    <property type="molecule type" value="Genomic_DNA"/>
</dbReference>
<proteinExistence type="predicted"/>
<gene>
    <name evidence="1" type="ORF">Zm00014a_026128</name>
</gene>
<reference evidence="1 2" key="1">
    <citation type="journal article" date="2018" name="Nat. Genet.">
        <title>Extensive intraspecific gene order and gene structural variations between Mo17 and other maize genomes.</title>
        <authorList>
            <person name="Sun S."/>
            <person name="Zhou Y."/>
            <person name="Chen J."/>
            <person name="Shi J."/>
            <person name="Zhao H."/>
            <person name="Zhao H."/>
            <person name="Song W."/>
            <person name="Zhang M."/>
            <person name="Cui Y."/>
            <person name="Dong X."/>
            <person name="Liu H."/>
            <person name="Ma X."/>
            <person name="Jiao Y."/>
            <person name="Wang B."/>
            <person name="Wei X."/>
            <person name="Stein J.C."/>
            <person name="Glaubitz J.C."/>
            <person name="Lu F."/>
            <person name="Yu G."/>
            <person name="Liang C."/>
            <person name="Fengler K."/>
            <person name="Li B."/>
            <person name="Rafalski A."/>
            <person name="Schnable P.S."/>
            <person name="Ware D.H."/>
            <person name="Buckler E.S."/>
            <person name="Lai J."/>
        </authorList>
    </citation>
    <scope>NUCLEOTIDE SEQUENCE [LARGE SCALE GENOMIC DNA]</scope>
    <source>
        <strain evidence="2">cv. Missouri 17</strain>
        <tissue evidence="1">Seedling</tissue>
    </source>
</reference>
<evidence type="ECO:0000313" key="1">
    <source>
        <dbReference type="EMBL" id="PWZ33479.1"/>
    </source>
</evidence>
<dbReference type="Proteomes" id="UP000251960">
    <property type="component" value="Chromosome 3"/>
</dbReference>
<organism evidence="1 2">
    <name type="scientific">Zea mays</name>
    <name type="common">Maize</name>
    <dbReference type="NCBI Taxonomy" id="4577"/>
    <lineage>
        <taxon>Eukaryota</taxon>
        <taxon>Viridiplantae</taxon>
        <taxon>Streptophyta</taxon>
        <taxon>Embryophyta</taxon>
        <taxon>Tracheophyta</taxon>
        <taxon>Spermatophyta</taxon>
        <taxon>Magnoliopsida</taxon>
        <taxon>Liliopsida</taxon>
        <taxon>Poales</taxon>
        <taxon>Poaceae</taxon>
        <taxon>PACMAD clade</taxon>
        <taxon>Panicoideae</taxon>
        <taxon>Andropogonodae</taxon>
        <taxon>Andropogoneae</taxon>
        <taxon>Tripsacinae</taxon>
        <taxon>Zea</taxon>
    </lineage>
</organism>
<sequence>MFVGKRLASIYLSLRSSDPNMDPPILELLTWDLPRVLFYISSIDIAASTTLWWITRQLHCV</sequence>
<accession>A0A3L6FK24</accession>
<evidence type="ECO:0000313" key="2">
    <source>
        <dbReference type="Proteomes" id="UP000251960"/>
    </source>
</evidence>
<comment type="caution">
    <text evidence="1">The sequence shown here is derived from an EMBL/GenBank/DDBJ whole genome shotgun (WGS) entry which is preliminary data.</text>
</comment>
<dbReference type="AlphaFoldDB" id="A0A3L6FK24"/>
<protein>
    <submittedName>
        <fullName evidence="1">Uncharacterized protein</fullName>
    </submittedName>
</protein>
<name>A0A3L6FK24_MAIZE</name>